<sequence length="902" mass="98430">MPAASVASAPVKRTTNKTNASRAAKKPSPSAKKPQTNGATNGAVNGASQAQMSPYTIMASRIANRVAEMAENMTFVEREKPQQQQQQQLQNGSSQQSNSGRKPPRKLEMRMPNNGASPTNITFSAPFLDNTLAKLLTLQNRMLTMIAIKHASLGSPGCGKTYVMDAGRPRFFDTSSLATRHHRKHFDIMTGFISNIIWNSVEGFVDAGKRTAGEYGGNALIKAGDMIENSGRSVGNGIEKKASGYGTAITGQTYKPSANPLPSTARKPAMKRSNSTPASSKPATSGVPLGAKKYPGSNQVQGAVGGAKKTVGGVNKTVGSVTGGGQRAIGGVTSNASKITGGVVGRANSTIGGLPSAASKAPGSVVGGGQKALNGATRSIPPFKGRGATSTTNKSLPKPYPETNGLPKPAYPTDKKTAVRSGQPKPFTPPVEQKKPDPKKAYPEVFPLVIFSSISRFRLTQCRCNNEYHADTSSRPHRNYLRLPLSSSDITREEITEYVENTAPWLSLNRPLIRSFLKFIAKSPMISSITPEGQKAHSDWPTLISSGSVTTAASASWNDSASFFISSVDHNDTHTSEPNERNQNSRGNTCTIQPIKVNQDVVDSQFTWRFIYSSKPDDRDEMAYEMDAVDSEYRWSFVPSSSSNERDTVCEMIDADNEADNGYEDEEKKRNDYGLRNGYSLPPDHQLLSPDDTRKDIIEDIECHTGWFLCFLNSFPLRLDRKEIAATTNTTTICNLIAQHLPALLREQWLSQTWQALQMSKSKVIIAIGDLSKQFYLCHIQESSIPYETVRSQTKTTQDYPDLHAIIDKAKDSIGIHRIVLFATHPEMYIRVSSFDAPARMTNIHREFAINERFWDLASIYTSGHDPRLALLSSTQYLTLSQVGPPLIPTLSMVTKGYKTNT</sequence>
<dbReference type="STRING" id="183478.A0A364MVN2"/>
<feature type="compositionally biased region" description="Polar residues" evidence="1">
    <location>
        <begin position="272"/>
        <end position="283"/>
    </location>
</feature>
<organism evidence="2 3">
    <name type="scientific">Stemphylium lycopersici</name>
    <name type="common">Tomato gray leaf spot disease fungus</name>
    <name type="synonym">Thyrospora lycopersici</name>
    <dbReference type="NCBI Taxonomy" id="183478"/>
    <lineage>
        <taxon>Eukaryota</taxon>
        <taxon>Fungi</taxon>
        <taxon>Dikarya</taxon>
        <taxon>Ascomycota</taxon>
        <taxon>Pezizomycotina</taxon>
        <taxon>Dothideomycetes</taxon>
        <taxon>Pleosporomycetidae</taxon>
        <taxon>Pleosporales</taxon>
        <taxon>Pleosporineae</taxon>
        <taxon>Pleosporaceae</taxon>
        <taxon>Stemphylium</taxon>
    </lineage>
</organism>
<feature type="compositionally biased region" description="Low complexity" evidence="1">
    <location>
        <begin position="82"/>
        <end position="100"/>
    </location>
</feature>
<gene>
    <name evidence="2" type="ORF">DDE83_007571</name>
</gene>
<feature type="region of interest" description="Disordered" evidence="1">
    <location>
        <begin position="354"/>
        <end position="439"/>
    </location>
</feature>
<dbReference type="EMBL" id="QGDH01000141">
    <property type="protein sequence ID" value="RAR05037.1"/>
    <property type="molecule type" value="Genomic_DNA"/>
</dbReference>
<comment type="caution">
    <text evidence="2">The sequence shown here is derived from an EMBL/GenBank/DDBJ whole genome shotgun (WGS) entry which is preliminary data.</text>
</comment>
<reference evidence="3" key="1">
    <citation type="submission" date="2018-05" db="EMBL/GenBank/DDBJ databases">
        <title>Draft genome sequence of Stemphylium lycopersici strain CIDEFI 213.</title>
        <authorList>
            <person name="Medina R."/>
            <person name="Franco M.E.E."/>
            <person name="Lucentini C.G."/>
            <person name="Saparrat M.C.N."/>
            <person name="Balatti P.A."/>
        </authorList>
    </citation>
    <scope>NUCLEOTIDE SEQUENCE [LARGE SCALE GENOMIC DNA]</scope>
    <source>
        <strain evidence="3">CIDEFI 213</strain>
    </source>
</reference>
<protein>
    <submittedName>
        <fullName evidence="2">Uncharacterized protein</fullName>
    </submittedName>
</protein>
<proteinExistence type="predicted"/>
<feature type="region of interest" description="Disordered" evidence="1">
    <location>
        <begin position="569"/>
        <end position="590"/>
    </location>
</feature>
<accession>A0A364MVN2</accession>
<keyword evidence="3" id="KW-1185">Reference proteome</keyword>
<evidence type="ECO:0000313" key="2">
    <source>
        <dbReference type="EMBL" id="RAR05037.1"/>
    </source>
</evidence>
<evidence type="ECO:0000256" key="1">
    <source>
        <dbReference type="SAM" id="MobiDB-lite"/>
    </source>
</evidence>
<feature type="compositionally biased region" description="Polar residues" evidence="1">
    <location>
        <begin position="581"/>
        <end position="590"/>
    </location>
</feature>
<feature type="region of interest" description="Disordered" evidence="1">
    <location>
        <begin position="77"/>
        <end position="114"/>
    </location>
</feature>
<feature type="compositionally biased region" description="Polar residues" evidence="1">
    <location>
        <begin position="35"/>
        <end position="47"/>
    </location>
</feature>
<feature type="region of interest" description="Disordered" evidence="1">
    <location>
        <begin position="249"/>
        <end position="304"/>
    </location>
</feature>
<name>A0A364MVN2_STELY</name>
<evidence type="ECO:0000313" key="3">
    <source>
        <dbReference type="Proteomes" id="UP000249619"/>
    </source>
</evidence>
<feature type="compositionally biased region" description="Basic and acidic residues" evidence="1">
    <location>
        <begin position="569"/>
        <end position="580"/>
    </location>
</feature>
<feature type="compositionally biased region" description="Polar residues" evidence="1">
    <location>
        <begin position="249"/>
        <end position="262"/>
    </location>
</feature>
<feature type="compositionally biased region" description="Low complexity" evidence="1">
    <location>
        <begin position="20"/>
        <end position="34"/>
    </location>
</feature>
<dbReference type="Proteomes" id="UP000249619">
    <property type="component" value="Unassembled WGS sequence"/>
</dbReference>
<dbReference type="AlphaFoldDB" id="A0A364MVN2"/>
<feature type="region of interest" description="Disordered" evidence="1">
    <location>
        <begin position="1"/>
        <end position="47"/>
    </location>
</feature>